<reference evidence="2" key="1">
    <citation type="submission" date="2023-04" db="EMBL/GenBank/DDBJ databases">
        <authorList>
            <person name="Vijverberg K."/>
            <person name="Xiong W."/>
            <person name="Schranz E."/>
        </authorList>
    </citation>
    <scope>NUCLEOTIDE SEQUENCE</scope>
</reference>
<evidence type="ECO:0000256" key="1">
    <source>
        <dbReference type="SAM" id="MobiDB-lite"/>
    </source>
</evidence>
<name>A0AA36E397_LACSI</name>
<organism evidence="2 3">
    <name type="scientific">Lactuca saligna</name>
    <name type="common">Willowleaf lettuce</name>
    <dbReference type="NCBI Taxonomy" id="75948"/>
    <lineage>
        <taxon>Eukaryota</taxon>
        <taxon>Viridiplantae</taxon>
        <taxon>Streptophyta</taxon>
        <taxon>Embryophyta</taxon>
        <taxon>Tracheophyta</taxon>
        <taxon>Spermatophyta</taxon>
        <taxon>Magnoliopsida</taxon>
        <taxon>eudicotyledons</taxon>
        <taxon>Gunneridae</taxon>
        <taxon>Pentapetalae</taxon>
        <taxon>asterids</taxon>
        <taxon>campanulids</taxon>
        <taxon>Asterales</taxon>
        <taxon>Asteraceae</taxon>
        <taxon>Cichorioideae</taxon>
        <taxon>Cichorieae</taxon>
        <taxon>Lactucinae</taxon>
        <taxon>Lactuca</taxon>
    </lineage>
</organism>
<feature type="compositionally biased region" description="Low complexity" evidence="1">
    <location>
        <begin position="39"/>
        <end position="50"/>
    </location>
</feature>
<evidence type="ECO:0000313" key="2">
    <source>
        <dbReference type="EMBL" id="CAI9281396.1"/>
    </source>
</evidence>
<feature type="compositionally biased region" description="Basic and acidic residues" evidence="1">
    <location>
        <begin position="1"/>
        <end position="10"/>
    </location>
</feature>
<dbReference type="AlphaFoldDB" id="A0AA36E397"/>
<evidence type="ECO:0000313" key="3">
    <source>
        <dbReference type="Proteomes" id="UP001177003"/>
    </source>
</evidence>
<sequence length="118" mass="13357">MEDDGSRRPDPTLSSDNTPVGLELISNEYEPNEDEEDTTTSPDTLPLFPTPSHRFYKTRTGVGYRLMVRGGRVIHFISPYPDTTVEQAISLLVLGTAHHSDLIRSMDIDLFFLRMTLM</sequence>
<gene>
    <name evidence="2" type="ORF">LSALG_LOCUS21093</name>
</gene>
<feature type="region of interest" description="Disordered" evidence="1">
    <location>
        <begin position="1"/>
        <end position="50"/>
    </location>
</feature>
<dbReference type="EMBL" id="OX465080">
    <property type="protein sequence ID" value="CAI9281396.1"/>
    <property type="molecule type" value="Genomic_DNA"/>
</dbReference>
<proteinExistence type="predicted"/>
<accession>A0AA36E397</accession>
<protein>
    <submittedName>
        <fullName evidence="2">Uncharacterized protein</fullName>
    </submittedName>
</protein>
<dbReference type="Proteomes" id="UP001177003">
    <property type="component" value="Chromosome 4"/>
</dbReference>
<keyword evidence="3" id="KW-1185">Reference proteome</keyword>